<keyword evidence="3" id="KW-1185">Reference proteome</keyword>
<name>A0A7G3ZFI8_9SACH</name>
<gene>
    <name evidence="2" type="ORF">HG536_0C04430</name>
</gene>
<evidence type="ECO:0008006" key="4">
    <source>
        <dbReference type="Google" id="ProtNLM"/>
    </source>
</evidence>
<dbReference type="RefSeq" id="XP_037138949.1">
    <property type="nucleotide sequence ID" value="XM_037283053.1"/>
</dbReference>
<dbReference type="AlphaFoldDB" id="A0A7G3ZFI8"/>
<evidence type="ECO:0000313" key="2">
    <source>
        <dbReference type="EMBL" id="QLL32274.1"/>
    </source>
</evidence>
<feature type="transmembrane region" description="Helical" evidence="1">
    <location>
        <begin position="67"/>
        <end position="89"/>
    </location>
</feature>
<organism evidence="2 3">
    <name type="scientific">Torulaspora globosa</name>
    <dbReference type="NCBI Taxonomy" id="48254"/>
    <lineage>
        <taxon>Eukaryota</taxon>
        <taxon>Fungi</taxon>
        <taxon>Dikarya</taxon>
        <taxon>Ascomycota</taxon>
        <taxon>Saccharomycotina</taxon>
        <taxon>Saccharomycetes</taxon>
        <taxon>Saccharomycetales</taxon>
        <taxon>Saccharomycetaceae</taxon>
        <taxon>Torulaspora</taxon>
    </lineage>
</organism>
<dbReference type="PANTHER" id="PTHR38699:SF1">
    <property type="entry name" value="MITOPHAGY RECEPTOR ATG43"/>
    <property type="match status" value="1"/>
</dbReference>
<dbReference type="Proteomes" id="UP000515788">
    <property type="component" value="Chromosome 3"/>
</dbReference>
<accession>A0A7G3ZFI8</accession>
<dbReference type="KEGG" id="tgb:HG536_0C04430"/>
<keyword evidence="1" id="KW-0472">Membrane</keyword>
<sequence>MNASYAVPDTRFEQTFRRALAREAERERASQWKKMGIVDPVVISQLQKVQPPKISKLVVCKVVVRDVILMPLVQGLLWTSILIFMKPWLRQVVYQGRRLGSSIYKLVLGTDLVKAKKRI</sequence>
<proteinExistence type="predicted"/>
<keyword evidence="1" id="KW-1133">Transmembrane helix</keyword>
<keyword evidence="1" id="KW-0812">Transmembrane</keyword>
<protein>
    <recommendedName>
        <fullName evidence="4">Transmembrane protein</fullName>
    </recommendedName>
</protein>
<dbReference type="InterPro" id="IPR013898">
    <property type="entry name" value="Atg43"/>
</dbReference>
<dbReference type="PANTHER" id="PTHR38699">
    <property type="entry name" value="CHROMOSOME 1, WHOLE GENOME SHOTGUN SEQUENCE"/>
    <property type="match status" value="1"/>
</dbReference>
<dbReference type="EMBL" id="CP059248">
    <property type="protein sequence ID" value="QLL32274.1"/>
    <property type="molecule type" value="Genomic_DNA"/>
</dbReference>
<dbReference type="GO" id="GO:0000423">
    <property type="term" value="P:mitophagy"/>
    <property type="evidence" value="ECO:0007669"/>
    <property type="project" value="InterPro"/>
</dbReference>
<evidence type="ECO:0000256" key="1">
    <source>
        <dbReference type="SAM" id="Phobius"/>
    </source>
</evidence>
<dbReference type="OrthoDB" id="2430343at2759"/>
<dbReference type="GO" id="GO:0140580">
    <property type="term" value="F:mitochondrion autophagosome adaptor activity"/>
    <property type="evidence" value="ECO:0007669"/>
    <property type="project" value="InterPro"/>
</dbReference>
<dbReference type="GeneID" id="59325410"/>
<evidence type="ECO:0000313" key="3">
    <source>
        <dbReference type="Proteomes" id="UP000515788"/>
    </source>
</evidence>
<reference evidence="2 3" key="1">
    <citation type="submission" date="2020-06" db="EMBL/GenBank/DDBJ databases">
        <title>The yeast mating-type switching endonuclease HO is a domesticated member of an unorthodox homing genetic element family.</title>
        <authorList>
            <person name="Coughlan A.Y."/>
            <person name="Lombardi L."/>
            <person name="Braun-Galleani S."/>
            <person name="Martos A.R."/>
            <person name="Galeote V."/>
            <person name="Bigey F."/>
            <person name="Dequin S."/>
            <person name="Byrne K.P."/>
            <person name="Wolfe K.H."/>
        </authorList>
    </citation>
    <scope>NUCLEOTIDE SEQUENCE [LARGE SCALE GENOMIC DNA]</scope>
    <source>
        <strain evidence="2 3">CBS764</strain>
    </source>
</reference>